<evidence type="ECO:0000313" key="4">
    <source>
        <dbReference type="Proteomes" id="UP000251889"/>
    </source>
</evidence>
<dbReference type="Proteomes" id="UP000251889">
    <property type="component" value="Unassembled WGS sequence"/>
</dbReference>
<evidence type="ECO:0000256" key="2">
    <source>
        <dbReference type="SAM" id="SignalP"/>
    </source>
</evidence>
<feature type="signal peptide" evidence="2">
    <location>
        <begin position="1"/>
        <end position="20"/>
    </location>
</feature>
<sequence>MRMKKIFVAITMLLSASLSAQSLQNIPVKPSLFNEASSPMQERDMAISPDGSLMFYTIQGNQHLYSVIVFKKRNKDLTWSSPEVASFSGRYGDLEPAFTSDGKKLFFCSNRPLSNSGDPKDYDIWYVEKNERGWSEPVNAGPAINTAANEFYPAISNSGNLYFTAEYEHGVGKEDIFMSAYKNGEFQKSIPLDTAVNSKLWEFNAYVSPDETTILFTSYGRKGEMGGGDIYMSTKDASGKWKSAKRVALINSVKLDYCPFVSFDQQVLFFTSGGRYEIPKSFDKPITYKELLSLTNAAENGSENIYWVSMKAVLESLK</sequence>
<evidence type="ECO:0008006" key="5">
    <source>
        <dbReference type="Google" id="ProtNLM"/>
    </source>
</evidence>
<proteinExistence type="inferred from homology"/>
<evidence type="ECO:0000256" key="1">
    <source>
        <dbReference type="ARBA" id="ARBA00009820"/>
    </source>
</evidence>
<keyword evidence="4" id="KW-1185">Reference proteome</keyword>
<dbReference type="InterPro" id="IPR011659">
    <property type="entry name" value="WD40"/>
</dbReference>
<dbReference type="PANTHER" id="PTHR36842">
    <property type="entry name" value="PROTEIN TOLB HOMOLOG"/>
    <property type="match status" value="1"/>
</dbReference>
<dbReference type="EMBL" id="QMFY01000001">
    <property type="protein sequence ID" value="RAW03142.1"/>
    <property type="molecule type" value="Genomic_DNA"/>
</dbReference>
<dbReference type="OrthoDB" id="9809364at2"/>
<dbReference type="InterPro" id="IPR011042">
    <property type="entry name" value="6-blade_b-propeller_TolB-like"/>
</dbReference>
<accession>A0A364YAG3</accession>
<dbReference type="PANTHER" id="PTHR36842:SF1">
    <property type="entry name" value="PROTEIN TOLB"/>
    <property type="match status" value="1"/>
</dbReference>
<dbReference type="Pfam" id="PF07676">
    <property type="entry name" value="PD40"/>
    <property type="match status" value="3"/>
</dbReference>
<feature type="chain" id="PRO_5016884607" description="Exo-alpha-sialidase" evidence="2">
    <location>
        <begin position="21"/>
        <end position="318"/>
    </location>
</feature>
<comment type="caution">
    <text evidence="3">The sequence shown here is derived from an EMBL/GenBank/DDBJ whole genome shotgun (WGS) entry which is preliminary data.</text>
</comment>
<name>A0A364YAG3_9BACT</name>
<dbReference type="AlphaFoldDB" id="A0A364YAG3"/>
<gene>
    <name evidence="3" type="ORF">DQQ10_03330</name>
</gene>
<dbReference type="SUPFAM" id="SSF82171">
    <property type="entry name" value="DPP6 N-terminal domain-like"/>
    <property type="match status" value="1"/>
</dbReference>
<comment type="similarity">
    <text evidence="1">Belongs to the TolB family.</text>
</comment>
<organism evidence="3 4">
    <name type="scientific">Pseudochryseolinea flava</name>
    <dbReference type="NCBI Taxonomy" id="2059302"/>
    <lineage>
        <taxon>Bacteria</taxon>
        <taxon>Pseudomonadati</taxon>
        <taxon>Bacteroidota</taxon>
        <taxon>Cytophagia</taxon>
        <taxon>Cytophagales</taxon>
        <taxon>Fulvivirgaceae</taxon>
        <taxon>Pseudochryseolinea</taxon>
    </lineage>
</organism>
<dbReference type="Gene3D" id="2.120.10.30">
    <property type="entry name" value="TolB, C-terminal domain"/>
    <property type="match status" value="1"/>
</dbReference>
<protein>
    <recommendedName>
        <fullName evidence="5">Exo-alpha-sialidase</fullName>
    </recommendedName>
</protein>
<reference evidence="3 4" key="1">
    <citation type="submission" date="2018-06" db="EMBL/GenBank/DDBJ databases">
        <title>Chryseolinea flavus sp. nov., a member of the phylum Bacteroidetes isolated from soil.</title>
        <authorList>
            <person name="Li Y."/>
            <person name="Wang J."/>
        </authorList>
    </citation>
    <scope>NUCLEOTIDE SEQUENCE [LARGE SCALE GENOMIC DNA]</scope>
    <source>
        <strain evidence="3 4">SDU1-6</strain>
    </source>
</reference>
<evidence type="ECO:0000313" key="3">
    <source>
        <dbReference type="EMBL" id="RAW03142.1"/>
    </source>
</evidence>
<keyword evidence="2" id="KW-0732">Signal</keyword>